<keyword evidence="2" id="KW-1185">Reference proteome</keyword>
<dbReference type="SUPFAM" id="SSF52833">
    <property type="entry name" value="Thioredoxin-like"/>
    <property type="match status" value="1"/>
</dbReference>
<proteinExistence type="predicted"/>
<protein>
    <recommendedName>
        <fullName evidence="3">DsbA family dithiol-disulfide isomerase</fullName>
    </recommendedName>
</protein>
<evidence type="ECO:0008006" key="3">
    <source>
        <dbReference type="Google" id="ProtNLM"/>
    </source>
</evidence>
<reference evidence="2" key="1">
    <citation type="journal article" date="2019" name="Int. J. Syst. Evol. Microbiol.">
        <title>The Global Catalogue of Microorganisms (GCM) 10K type strain sequencing project: providing services to taxonomists for standard genome sequencing and annotation.</title>
        <authorList>
            <consortium name="The Broad Institute Genomics Platform"/>
            <consortium name="The Broad Institute Genome Sequencing Center for Infectious Disease"/>
            <person name="Wu L."/>
            <person name="Ma J."/>
        </authorList>
    </citation>
    <scope>NUCLEOTIDE SEQUENCE [LARGE SCALE GENOMIC DNA]</scope>
    <source>
        <strain evidence="2">JCM 18123</strain>
    </source>
</reference>
<evidence type="ECO:0000313" key="2">
    <source>
        <dbReference type="Proteomes" id="UP001499993"/>
    </source>
</evidence>
<comment type="caution">
    <text evidence="1">The sequence shown here is derived from an EMBL/GenBank/DDBJ whole genome shotgun (WGS) entry which is preliminary data.</text>
</comment>
<dbReference type="InterPro" id="IPR036249">
    <property type="entry name" value="Thioredoxin-like_sf"/>
</dbReference>
<evidence type="ECO:0000313" key="1">
    <source>
        <dbReference type="EMBL" id="GAA4947700.1"/>
    </source>
</evidence>
<dbReference type="Gene3D" id="3.40.30.10">
    <property type="entry name" value="Glutaredoxin"/>
    <property type="match status" value="1"/>
</dbReference>
<dbReference type="RefSeq" id="WP_344144783.1">
    <property type="nucleotide sequence ID" value="NZ_BAABIK010000019.1"/>
</dbReference>
<dbReference type="Proteomes" id="UP001499993">
    <property type="component" value="Unassembled WGS sequence"/>
</dbReference>
<name>A0ABP9GLY2_9ACTN</name>
<sequence>MVTVWSDIGCPWATLALETLHARARERGADLTVDHRAFPLELFNRMPTPKYIVESELVVIAARLPHLRWRLWPGPESAYPVTTLPALDAVQAAKSPRVGGLSASDELDTALRRALYEQGRCVSILPVVLEVAEECPAVDAAALEQELSRGGGRAEVFEQWRTARGPHIQGSAHVFAEGFAEHNPGVRYHWTAPPPEGGFPYFEEYDSTWADKLVDSLFKIN</sequence>
<organism evidence="1 2">
    <name type="scientific">Streptomonospora halophila</name>
    <dbReference type="NCBI Taxonomy" id="427369"/>
    <lineage>
        <taxon>Bacteria</taxon>
        <taxon>Bacillati</taxon>
        <taxon>Actinomycetota</taxon>
        <taxon>Actinomycetes</taxon>
        <taxon>Streptosporangiales</taxon>
        <taxon>Nocardiopsidaceae</taxon>
        <taxon>Streptomonospora</taxon>
    </lineage>
</organism>
<dbReference type="EMBL" id="BAABIK010000019">
    <property type="protein sequence ID" value="GAA4947700.1"/>
    <property type="molecule type" value="Genomic_DNA"/>
</dbReference>
<gene>
    <name evidence="1" type="ORF">GCM10023224_34280</name>
</gene>
<accession>A0ABP9GLY2</accession>